<gene>
    <name evidence="6" type="primary">Pnliprp1_0</name>
    <name evidence="6" type="ORF">AVEN_233359_1</name>
</gene>
<evidence type="ECO:0000256" key="4">
    <source>
        <dbReference type="RuleBase" id="RU004262"/>
    </source>
</evidence>
<proteinExistence type="inferred from homology"/>
<dbReference type="Pfam" id="PF00151">
    <property type="entry name" value="Lipase"/>
    <property type="match status" value="1"/>
</dbReference>
<comment type="similarity">
    <text evidence="2 4">Belongs to the AB hydrolase superfamily. Lipase family.</text>
</comment>
<comment type="caution">
    <text evidence="6">The sequence shown here is derived from an EMBL/GenBank/DDBJ whole genome shotgun (WGS) entry which is preliminary data.</text>
</comment>
<accession>A0A4Y2VJQ7</accession>
<dbReference type="AlphaFoldDB" id="A0A4Y2VJQ7"/>
<evidence type="ECO:0000313" key="6">
    <source>
        <dbReference type="EMBL" id="GBO24782.1"/>
    </source>
</evidence>
<comment type="subcellular location">
    <subcellularLocation>
        <location evidence="1">Secreted</location>
    </subcellularLocation>
</comment>
<evidence type="ECO:0000256" key="3">
    <source>
        <dbReference type="ARBA" id="ARBA00022525"/>
    </source>
</evidence>
<dbReference type="SUPFAM" id="SSF53474">
    <property type="entry name" value="alpha/beta-Hydrolases"/>
    <property type="match status" value="1"/>
</dbReference>
<evidence type="ECO:0000256" key="1">
    <source>
        <dbReference type="ARBA" id="ARBA00004613"/>
    </source>
</evidence>
<reference evidence="6 7" key="1">
    <citation type="journal article" date="2019" name="Sci. Rep.">
        <title>Orb-weaving spider Araneus ventricosus genome elucidates the spidroin gene catalogue.</title>
        <authorList>
            <person name="Kono N."/>
            <person name="Nakamura H."/>
            <person name="Ohtoshi R."/>
            <person name="Moran D.A.P."/>
            <person name="Shinohara A."/>
            <person name="Yoshida Y."/>
            <person name="Fujiwara M."/>
            <person name="Mori M."/>
            <person name="Tomita M."/>
            <person name="Arakawa K."/>
        </authorList>
    </citation>
    <scope>NUCLEOTIDE SEQUENCE [LARGE SCALE GENOMIC DNA]</scope>
</reference>
<keyword evidence="7" id="KW-1185">Reference proteome</keyword>
<name>A0A4Y2VJQ7_ARAVE</name>
<keyword evidence="3" id="KW-0964">Secreted</keyword>
<feature type="domain" description="Lipase" evidence="5">
    <location>
        <begin position="20"/>
        <end position="163"/>
    </location>
</feature>
<organism evidence="6 7">
    <name type="scientific">Araneus ventricosus</name>
    <name type="common">Orbweaver spider</name>
    <name type="synonym">Epeira ventricosa</name>
    <dbReference type="NCBI Taxonomy" id="182803"/>
    <lineage>
        <taxon>Eukaryota</taxon>
        <taxon>Metazoa</taxon>
        <taxon>Ecdysozoa</taxon>
        <taxon>Arthropoda</taxon>
        <taxon>Chelicerata</taxon>
        <taxon>Arachnida</taxon>
        <taxon>Araneae</taxon>
        <taxon>Araneomorphae</taxon>
        <taxon>Entelegynae</taxon>
        <taxon>Araneoidea</taxon>
        <taxon>Araneidae</taxon>
        <taxon>Araneus</taxon>
    </lineage>
</organism>
<feature type="non-terminal residue" evidence="6">
    <location>
        <position position="163"/>
    </location>
</feature>
<dbReference type="InterPro" id="IPR013818">
    <property type="entry name" value="Lipase"/>
</dbReference>
<dbReference type="GO" id="GO:0016298">
    <property type="term" value="F:lipase activity"/>
    <property type="evidence" value="ECO:0007669"/>
    <property type="project" value="InterPro"/>
</dbReference>
<dbReference type="PANTHER" id="PTHR11610">
    <property type="entry name" value="LIPASE"/>
    <property type="match status" value="1"/>
</dbReference>
<dbReference type="GO" id="GO:0016042">
    <property type="term" value="P:lipid catabolic process"/>
    <property type="evidence" value="ECO:0007669"/>
    <property type="project" value="TreeGrafter"/>
</dbReference>
<evidence type="ECO:0000313" key="7">
    <source>
        <dbReference type="Proteomes" id="UP000499080"/>
    </source>
</evidence>
<dbReference type="OrthoDB" id="199913at2759"/>
<dbReference type="GO" id="GO:0005615">
    <property type="term" value="C:extracellular space"/>
    <property type="evidence" value="ECO:0007669"/>
    <property type="project" value="TreeGrafter"/>
</dbReference>
<dbReference type="Proteomes" id="UP000499080">
    <property type="component" value="Unassembled WGS sequence"/>
</dbReference>
<dbReference type="InterPro" id="IPR029058">
    <property type="entry name" value="AB_hydrolase_fold"/>
</dbReference>
<dbReference type="EMBL" id="BGPR01047737">
    <property type="protein sequence ID" value="GBO24782.1"/>
    <property type="molecule type" value="Genomic_DNA"/>
</dbReference>
<sequence>MGYLTGYLKIIPKQLLNSPENTNTSIHYLLYTPDNPETPCYLEPSLDALKRCPFDSSYPIKFLIHGFLSTIHPGGPFMMIKDEMLKIYQYNVIVVDWSPYNQPPYIQAAANTLSVGHELANFIQFLQKSADVDAKKIHLIGHSLGAHLSGAAGEKIPNLGRIT</sequence>
<dbReference type="InterPro" id="IPR000734">
    <property type="entry name" value="TAG_lipase"/>
</dbReference>
<evidence type="ECO:0000259" key="5">
    <source>
        <dbReference type="Pfam" id="PF00151"/>
    </source>
</evidence>
<protein>
    <submittedName>
        <fullName evidence="6">Inactive pancreatic lipase-related protein 1</fullName>
    </submittedName>
</protein>
<evidence type="ECO:0000256" key="2">
    <source>
        <dbReference type="ARBA" id="ARBA00010701"/>
    </source>
</evidence>
<dbReference type="Gene3D" id="3.40.50.1820">
    <property type="entry name" value="alpha/beta hydrolase"/>
    <property type="match status" value="1"/>
</dbReference>